<feature type="region of interest" description="Disordered" evidence="1">
    <location>
        <begin position="78"/>
        <end position="104"/>
    </location>
</feature>
<feature type="compositionally biased region" description="Low complexity" evidence="1">
    <location>
        <begin position="14"/>
        <end position="27"/>
    </location>
</feature>
<evidence type="ECO:0000313" key="2">
    <source>
        <dbReference type="EMBL" id="OUE04930.1"/>
    </source>
</evidence>
<feature type="compositionally biased region" description="Low complexity" evidence="1">
    <location>
        <begin position="83"/>
        <end position="92"/>
    </location>
</feature>
<reference evidence="2 3" key="1">
    <citation type="submission" date="2016-08" db="EMBL/GenBank/DDBJ databases">
        <title>Genome sequence of Clavibacter michiganensis subsp. michiganensis strain CASJ007.</title>
        <authorList>
            <person name="Thapa S.P."/>
            <person name="Coaker G."/>
        </authorList>
    </citation>
    <scope>NUCLEOTIDE SEQUENCE [LARGE SCALE GENOMIC DNA]</scope>
    <source>
        <strain evidence="2">CASJ007</strain>
    </source>
</reference>
<dbReference type="Proteomes" id="UP000195062">
    <property type="component" value="Unassembled WGS sequence"/>
</dbReference>
<gene>
    <name evidence="2" type="ORF">CMMCAS07_08270</name>
</gene>
<keyword evidence="3" id="KW-1185">Reference proteome</keyword>
<feature type="compositionally biased region" description="Basic residues" evidence="1">
    <location>
        <begin position="257"/>
        <end position="269"/>
    </location>
</feature>
<comment type="caution">
    <text evidence="2">The sequence shown here is derived from an EMBL/GenBank/DDBJ whole genome shotgun (WGS) entry which is preliminary data.</text>
</comment>
<organism evidence="2 3">
    <name type="scientific">Clavibacter michiganensis subsp. michiganensis</name>
    <dbReference type="NCBI Taxonomy" id="33013"/>
    <lineage>
        <taxon>Bacteria</taxon>
        <taxon>Bacillati</taxon>
        <taxon>Actinomycetota</taxon>
        <taxon>Actinomycetes</taxon>
        <taxon>Micrococcales</taxon>
        <taxon>Microbacteriaceae</taxon>
        <taxon>Clavibacter</taxon>
    </lineage>
</organism>
<evidence type="ECO:0000256" key="1">
    <source>
        <dbReference type="SAM" id="MobiDB-lite"/>
    </source>
</evidence>
<dbReference type="EMBL" id="MDHH01000001">
    <property type="protein sequence ID" value="OUE04930.1"/>
    <property type="molecule type" value="Genomic_DNA"/>
</dbReference>
<feature type="region of interest" description="Disordered" evidence="1">
    <location>
        <begin position="250"/>
        <end position="275"/>
    </location>
</feature>
<sequence length="275" mass="28034">MRLVPRSRWVSRCSPRSSTGPPTAASPRAAAAGELGLGQLVGPLACPAVVLGGRAPQLQPRAAHGHAGPRDEVAAGVEGPGAEGVAAPAPAGRGRGAGRSRTSAWCDDTTCPASAQGASWRVTTCTVTCASSAWPAARASTGSGIIAASPAASGVCSRIPRATGLPSWARIHTRSTSSVDALCRRFSTRTPDPSAATRTRTGAMTARRAPRGRAWRAVGEQQAVHHEGAVVHGLVEVAAVGVELPAVAVRASSPWSRHSHTKPPCRRGQRSIASS</sequence>
<dbReference type="AlphaFoldDB" id="A0A251XNG3"/>
<proteinExistence type="predicted"/>
<evidence type="ECO:0000313" key="3">
    <source>
        <dbReference type="Proteomes" id="UP000195062"/>
    </source>
</evidence>
<accession>A0A251XNG3</accession>
<protein>
    <submittedName>
        <fullName evidence="2">Uncharacterized protein</fullName>
    </submittedName>
</protein>
<name>A0A251XNG3_CLAMM</name>
<feature type="region of interest" description="Disordered" evidence="1">
    <location>
        <begin position="1"/>
        <end position="27"/>
    </location>
</feature>